<sequence>MKLLFSSVFLFLLFGFNFAQKYEKFTEDEKSLIQSNSSEMMRVYNLVNSNDSIVLNSSSKTVDPKNKFTKLLAERMLLSVNDPAHKGVGIAAPQVGINRRMLLVQRFDKEGKPFELFINPEIIWGSELMQKGPEGDLSFEDRGEVMRHYIVQVKYFNLKSESITEILEGFTSVIFQHERDHLDGILLTDRIEEQKTKNYQYAPGTANLYFLID</sequence>
<dbReference type="GO" id="GO:0046872">
    <property type="term" value="F:metal ion binding"/>
    <property type="evidence" value="ECO:0007669"/>
    <property type="project" value="UniProtKB-KW"/>
</dbReference>
<feature type="chain" id="PRO_5012077060" description="Peptide deformylase-like" evidence="5">
    <location>
        <begin position="22"/>
        <end position="213"/>
    </location>
</feature>
<dbReference type="Gene3D" id="3.90.45.10">
    <property type="entry name" value="Peptide deformylase"/>
    <property type="match status" value="1"/>
</dbReference>
<accession>A0A1W1ZDX1</accession>
<dbReference type="GO" id="GO:0042586">
    <property type="term" value="F:peptide deformylase activity"/>
    <property type="evidence" value="ECO:0007669"/>
    <property type="project" value="InterPro"/>
</dbReference>
<dbReference type="InterPro" id="IPR023635">
    <property type="entry name" value="Peptide_deformylase"/>
</dbReference>
<feature type="signal peptide" evidence="5">
    <location>
        <begin position="1"/>
        <end position="21"/>
    </location>
</feature>
<comment type="caution">
    <text evidence="4">Lacks conserved residue(s) required for the propagation of feature annotation.</text>
</comment>
<feature type="active site" evidence="4">
    <location>
        <position position="178"/>
    </location>
</feature>
<dbReference type="AlphaFoldDB" id="A0A1W1ZDX1"/>
<dbReference type="STRING" id="1434700.SAMN06296427_102416"/>
<name>A0A1W1ZDX1_9FLAO</name>
<evidence type="ECO:0000256" key="2">
    <source>
        <dbReference type="ARBA" id="ARBA00022723"/>
    </source>
</evidence>
<dbReference type="PANTHER" id="PTHR10458">
    <property type="entry name" value="PEPTIDE DEFORMYLASE"/>
    <property type="match status" value="1"/>
</dbReference>
<dbReference type="EMBL" id="FWXS01000002">
    <property type="protein sequence ID" value="SMC46587.1"/>
    <property type="molecule type" value="Genomic_DNA"/>
</dbReference>
<dbReference type="SUPFAM" id="SSF56420">
    <property type="entry name" value="Peptide deformylase"/>
    <property type="match status" value="1"/>
</dbReference>
<dbReference type="RefSeq" id="WP_245828432.1">
    <property type="nucleotide sequence ID" value="NZ_FWXS01000002.1"/>
</dbReference>
<organism evidence="6 7">
    <name type="scientific">Moheibacter sediminis</name>
    <dbReference type="NCBI Taxonomy" id="1434700"/>
    <lineage>
        <taxon>Bacteria</taxon>
        <taxon>Pseudomonadati</taxon>
        <taxon>Bacteroidota</taxon>
        <taxon>Flavobacteriia</taxon>
        <taxon>Flavobacteriales</taxon>
        <taxon>Weeksellaceae</taxon>
        <taxon>Moheibacter</taxon>
    </lineage>
</organism>
<evidence type="ECO:0000313" key="7">
    <source>
        <dbReference type="Proteomes" id="UP000192393"/>
    </source>
</evidence>
<evidence type="ECO:0000256" key="1">
    <source>
        <dbReference type="ARBA" id="ARBA00010759"/>
    </source>
</evidence>
<reference evidence="6 7" key="1">
    <citation type="submission" date="2017-04" db="EMBL/GenBank/DDBJ databases">
        <authorList>
            <person name="Afonso C.L."/>
            <person name="Miller P.J."/>
            <person name="Scott M.A."/>
            <person name="Spackman E."/>
            <person name="Goraichik I."/>
            <person name="Dimitrov K.M."/>
            <person name="Suarez D.L."/>
            <person name="Swayne D.E."/>
        </authorList>
    </citation>
    <scope>NUCLEOTIDE SEQUENCE [LARGE SCALE GENOMIC DNA]</scope>
    <source>
        <strain evidence="6 7">CGMCC 1.12708</strain>
    </source>
</reference>
<keyword evidence="3" id="KW-0378">Hydrolase</keyword>
<dbReference type="PANTHER" id="PTHR10458:SF22">
    <property type="entry name" value="PEPTIDE DEFORMYLASE"/>
    <property type="match status" value="1"/>
</dbReference>
<comment type="similarity">
    <text evidence="1 4">Belongs to the polypeptide deformylase family.</text>
</comment>
<gene>
    <name evidence="6" type="ORF">SAMN06296427_102416</name>
</gene>
<evidence type="ECO:0000256" key="4">
    <source>
        <dbReference type="HAMAP-Rule" id="MF_00163"/>
    </source>
</evidence>
<dbReference type="Proteomes" id="UP000192393">
    <property type="component" value="Unassembled WGS sequence"/>
</dbReference>
<evidence type="ECO:0000256" key="5">
    <source>
        <dbReference type="SAM" id="SignalP"/>
    </source>
</evidence>
<dbReference type="PRINTS" id="PR01576">
    <property type="entry name" value="PDEFORMYLASE"/>
</dbReference>
<dbReference type="CDD" id="cd00487">
    <property type="entry name" value="Pep_deformylase"/>
    <property type="match status" value="1"/>
</dbReference>
<keyword evidence="5" id="KW-0732">Signal</keyword>
<dbReference type="PIRSF" id="PIRSF004749">
    <property type="entry name" value="Pep_def"/>
    <property type="match status" value="1"/>
</dbReference>
<keyword evidence="7" id="KW-1185">Reference proteome</keyword>
<dbReference type="InterPro" id="IPR036821">
    <property type="entry name" value="Peptide_deformylase_sf"/>
</dbReference>
<dbReference type="Pfam" id="PF01327">
    <property type="entry name" value="Pep_deformylase"/>
    <property type="match status" value="1"/>
</dbReference>
<evidence type="ECO:0000256" key="3">
    <source>
        <dbReference type="ARBA" id="ARBA00022801"/>
    </source>
</evidence>
<keyword evidence="2" id="KW-0479">Metal-binding</keyword>
<proteinExistence type="inferred from homology"/>
<dbReference type="HAMAP" id="MF_00163">
    <property type="entry name" value="Pep_deformylase"/>
    <property type="match status" value="1"/>
</dbReference>
<evidence type="ECO:0000313" key="6">
    <source>
        <dbReference type="EMBL" id="SMC46587.1"/>
    </source>
</evidence>
<protein>
    <recommendedName>
        <fullName evidence="4">Peptide deformylase-like</fullName>
    </recommendedName>
    <alternativeName>
        <fullName evidence="4">Polypeptide deformylase-like</fullName>
    </alternativeName>
</protein>